<evidence type="ECO:0000313" key="2">
    <source>
        <dbReference type="Proteomes" id="UP000295292"/>
    </source>
</evidence>
<dbReference type="AlphaFoldDB" id="A0A4R6WG21"/>
<name>A0A4R6WG21_9SPHI</name>
<accession>A0A4R6WG21</accession>
<sequence length="241" mass="28384">MRQSITTLFSAFGFTNTQTDSEVMFFTRTEEDRAEYYLVLIINKTGLVSEIEQKFEIVNALFDNKKRESRDIEKNTSLIIFVEFESYREDCPKYKNRLLQIEENEYFYRKYVIPYTPIALSNFTAEDNFVNSIEQTISNEKNFDAFNSDMFENEPYFFAMQLYIKLPFLNLNINRSENFFTIAAMLSEKIGTNEQLFLARVLDTPQLEQNERDQLLQKVLDPNDNSFDIFINSFIGDAPAT</sequence>
<organism evidence="1 2">
    <name type="scientific">Sphingobacterium yanglingense</name>
    <dbReference type="NCBI Taxonomy" id="1437280"/>
    <lineage>
        <taxon>Bacteria</taxon>
        <taxon>Pseudomonadati</taxon>
        <taxon>Bacteroidota</taxon>
        <taxon>Sphingobacteriia</taxon>
        <taxon>Sphingobacteriales</taxon>
        <taxon>Sphingobacteriaceae</taxon>
        <taxon>Sphingobacterium</taxon>
    </lineage>
</organism>
<keyword evidence="2" id="KW-1185">Reference proteome</keyword>
<dbReference type="OrthoDB" id="2221833at2"/>
<dbReference type="Pfam" id="PF20289">
    <property type="entry name" value="MComp1"/>
    <property type="match status" value="1"/>
</dbReference>
<protein>
    <submittedName>
        <fullName evidence="1">Uncharacterized protein</fullName>
    </submittedName>
</protein>
<dbReference type="RefSeq" id="WP_133582897.1">
    <property type="nucleotide sequence ID" value="NZ_SNYV01000011.1"/>
</dbReference>
<comment type="caution">
    <text evidence="1">The sequence shown here is derived from an EMBL/GenBank/DDBJ whole genome shotgun (WGS) entry which is preliminary data.</text>
</comment>
<evidence type="ECO:0000313" key="1">
    <source>
        <dbReference type="EMBL" id="TDQ79083.1"/>
    </source>
</evidence>
<gene>
    <name evidence="1" type="ORF">CLV99_0515</name>
</gene>
<reference evidence="1 2" key="1">
    <citation type="submission" date="2019-03" db="EMBL/GenBank/DDBJ databases">
        <title>Genomic Encyclopedia of Archaeal and Bacterial Type Strains, Phase II (KMG-II): from individual species to whole genera.</title>
        <authorList>
            <person name="Goeker M."/>
        </authorList>
    </citation>
    <scope>NUCLEOTIDE SEQUENCE [LARGE SCALE GENOMIC DNA]</scope>
    <source>
        <strain evidence="1 2">DSM 28353</strain>
    </source>
</reference>
<dbReference type="InterPro" id="IPR046905">
    <property type="entry name" value="ABC-3C_MC1"/>
</dbReference>
<dbReference type="EMBL" id="SNYV01000011">
    <property type="protein sequence ID" value="TDQ79083.1"/>
    <property type="molecule type" value="Genomic_DNA"/>
</dbReference>
<dbReference type="Proteomes" id="UP000295292">
    <property type="component" value="Unassembled WGS sequence"/>
</dbReference>
<proteinExistence type="predicted"/>